<keyword evidence="2" id="KW-1185">Reference proteome</keyword>
<organism evidence="1 2">
    <name type="scientific">Phytophthora aleatoria</name>
    <dbReference type="NCBI Taxonomy" id="2496075"/>
    <lineage>
        <taxon>Eukaryota</taxon>
        <taxon>Sar</taxon>
        <taxon>Stramenopiles</taxon>
        <taxon>Oomycota</taxon>
        <taxon>Peronosporomycetes</taxon>
        <taxon>Peronosporales</taxon>
        <taxon>Peronosporaceae</taxon>
        <taxon>Phytophthora</taxon>
    </lineage>
</organism>
<evidence type="ECO:0008006" key="3">
    <source>
        <dbReference type="Google" id="ProtNLM"/>
    </source>
</evidence>
<name>A0A8J5IV86_9STRA</name>
<comment type="caution">
    <text evidence="1">The sequence shown here is derived from an EMBL/GenBank/DDBJ whole genome shotgun (WGS) entry which is preliminary data.</text>
</comment>
<dbReference type="AlphaFoldDB" id="A0A8J5IV86"/>
<reference evidence="1" key="1">
    <citation type="submission" date="2021-01" db="EMBL/GenBank/DDBJ databases">
        <title>Phytophthora aleatoria, a newly-described species from Pinus radiata is distinct from Phytophthora cactorum isolates based on comparative genomics.</title>
        <authorList>
            <person name="Mcdougal R."/>
            <person name="Panda P."/>
            <person name="Williams N."/>
            <person name="Studholme D.J."/>
        </authorList>
    </citation>
    <scope>NUCLEOTIDE SEQUENCE</scope>
    <source>
        <strain evidence="1">NZFS 4037</strain>
    </source>
</reference>
<evidence type="ECO:0000313" key="2">
    <source>
        <dbReference type="Proteomes" id="UP000709295"/>
    </source>
</evidence>
<protein>
    <recommendedName>
        <fullName evidence="3">Cyclic nucleotide-binding domain-containing protein</fullName>
    </recommendedName>
</protein>
<dbReference type="EMBL" id="JAENGY010000048">
    <property type="protein sequence ID" value="KAG6975854.1"/>
    <property type="molecule type" value="Genomic_DNA"/>
</dbReference>
<sequence>MVHVLLACNYFYVKTLDNTTHPCFGQGPGHGIAARNNTRVHTRFCRCSRAQCSSRFSGSQFSELWPTSFQVQYEILCRNRILAAIAQEIPWKNLFDLFLLKFLAVGDELWAQGEQPHELAFVLCGGFLARNMEEITQTSTTTDIFETEKPKPQVLSEKMIKPGGSLAAFSVLKGTPLPYAVVTTRFKSILLSLPSQRLKSVMRQLKPTTQDAVEQLIYENEQRLMESLSLPFRVRRDPRVFTAPASSRLRTGRTKKRIPSSLVDRIMGSSEKSEKAAMKRSASTSAVADALSWASLQVAKPMEYDVNSSVLILHQSNSTGKLHVPPTSKSALLWSSNLSAVATQIAKKHTQRRLDSIKLPVQTEAFPPRRLIDQRELLEKEGSGHCMEMVEQLLGKQLAKRIAADVVPKERVGRLLKPLKKPAMIQHTAGNNDNIGESIGLRRSRRVLVANRCEHFRDASHDIFTE</sequence>
<proteinExistence type="predicted"/>
<dbReference type="Proteomes" id="UP000709295">
    <property type="component" value="Unassembled WGS sequence"/>
</dbReference>
<accession>A0A8J5IV86</accession>
<evidence type="ECO:0000313" key="1">
    <source>
        <dbReference type="EMBL" id="KAG6975854.1"/>
    </source>
</evidence>
<gene>
    <name evidence="1" type="ORF">JG688_00001958</name>
</gene>